<gene>
    <name evidence="2" type="ORF">TIFTF001_012580</name>
</gene>
<dbReference type="Pfam" id="PF07734">
    <property type="entry name" value="FBA_1"/>
    <property type="match status" value="1"/>
</dbReference>
<dbReference type="InterPro" id="IPR036047">
    <property type="entry name" value="F-box-like_dom_sf"/>
</dbReference>
<comment type="caution">
    <text evidence="2">The sequence shown here is derived from an EMBL/GenBank/DDBJ whole genome shotgun (WGS) entry which is preliminary data.</text>
</comment>
<dbReference type="EMBL" id="BTGU01000016">
    <property type="protein sequence ID" value="GMN43387.1"/>
    <property type="molecule type" value="Genomic_DNA"/>
</dbReference>
<dbReference type="InterPro" id="IPR006527">
    <property type="entry name" value="F-box-assoc_dom_typ1"/>
</dbReference>
<dbReference type="InterPro" id="IPR017451">
    <property type="entry name" value="F-box-assoc_interact_dom"/>
</dbReference>
<dbReference type="AlphaFoldDB" id="A0AA88A2M2"/>
<organism evidence="2 3">
    <name type="scientific">Ficus carica</name>
    <name type="common">Common fig</name>
    <dbReference type="NCBI Taxonomy" id="3494"/>
    <lineage>
        <taxon>Eukaryota</taxon>
        <taxon>Viridiplantae</taxon>
        <taxon>Streptophyta</taxon>
        <taxon>Embryophyta</taxon>
        <taxon>Tracheophyta</taxon>
        <taxon>Spermatophyta</taxon>
        <taxon>Magnoliopsida</taxon>
        <taxon>eudicotyledons</taxon>
        <taxon>Gunneridae</taxon>
        <taxon>Pentapetalae</taxon>
        <taxon>rosids</taxon>
        <taxon>fabids</taxon>
        <taxon>Rosales</taxon>
        <taxon>Moraceae</taxon>
        <taxon>Ficeae</taxon>
        <taxon>Ficus</taxon>
    </lineage>
</organism>
<reference evidence="2" key="1">
    <citation type="submission" date="2023-07" db="EMBL/GenBank/DDBJ databases">
        <title>draft genome sequence of fig (Ficus carica).</title>
        <authorList>
            <person name="Takahashi T."/>
            <person name="Nishimura K."/>
        </authorList>
    </citation>
    <scope>NUCLEOTIDE SEQUENCE</scope>
</reference>
<dbReference type="SUPFAM" id="SSF81383">
    <property type="entry name" value="F-box domain"/>
    <property type="match status" value="1"/>
</dbReference>
<dbReference type="PANTHER" id="PTHR31672">
    <property type="entry name" value="BNACNNG10540D PROTEIN"/>
    <property type="match status" value="1"/>
</dbReference>
<evidence type="ECO:0000313" key="2">
    <source>
        <dbReference type="EMBL" id="GMN43387.1"/>
    </source>
</evidence>
<protein>
    <recommendedName>
        <fullName evidence="1">F-box domain-containing protein</fullName>
    </recommendedName>
</protein>
<dbReference type="InterPro" id="IPR050796">
    <property type="entry name" value="SCF_F-box_component"/>
</dbReference>
<name>A0AA88A2M2_FICCA</name>
<proteinExistence type="predicted"/>
<dbReference type="PROSITE" id="PS50181">
    <property type="entry name" value="FBOX"/>
    <property type="match status" value="1"/>
</dbReference>
<dbReference type="NCBIfam" id="TIGR01640">
    <property type="entry name" value="F_box_assoc_1"/>
    <property type="match status" value="1"/>
</dbReference>
<dbReference type="InterPro" id="IPR001810">
    <property type="entry name" value="F-box_dom"/>
</dbReference>
<feature type="domain" description="F-box" evidence="1">
    <location>
        <begin position="1"/>
        <end position="50"/>
    </location>
</feature>
<evidence type="ECO:0000313" key="3">
    <source>
        <dbReference type="Proteomes" id="UP001187192"/>
    </source>
</evidence>
<accession>A0AA88A2M2</accession>
<sequence>MAILSDLPEDIIAEIMSWLPPESLFRSTCVQKSWYTLVKNRIKNPLFVAKHLNNSKNNSTSSFVFESLKNISVGCLTLYSDEDNKRNLRYVAEDFEPLVPKHGDAFSDLSDNGISHCNGIICFVDYRKSRILLCNPSTRETKLLPDPYFAERDNNFTVRFGLGYDCIANVYKVVRVCGRLFNFKAQVYTLGDDAWRDIMLDHQFRIIDSYPLCKVFHLYCKGFYYWLARKHGIASKQSTMHSFDMHNEEFHTVSLPDIVQSLEYRSTCYTSLTEWNETVVLFSYPRDKFVKTKPIEMWVMHQSSEGNKNSPYWTKYLSIGPGGISKSPTIFLNSEELLIKVFDKGLFSYNIRTNMVKRIHKGYVRWFLASFRYVKSLVSVNGSTLDK</sequence>
<evidence type="ECO:0000259" key="1">
    <source>
        <dbReference type="PROSITE" id="PS50181"/>
    </source>
</evidence>
<dbReference type="Gene3D" id="1.20.1280.50">
    <property type="match status" value="1"/>
</dbReference>
<dbReference type="SMART" id="SM00256">
    <property type="entry name" value="FBOX"/>
    <property type="match status" value="1"/>
</dbReference>
<dbReference type="PANTHER" id="PTHR31672:SF13">
    <property type="entry name" value="F-BOX PROTEIN CPR30-LIKE"/>
    <property type="match status" value="1"/>
</dbReference>
<dbReference type="Pfam" id="PF00646">
    <property type="entry name" value="F-box"/>
    <property type="match status" value="1"/>
</dbReference>
<dbReference type="Proteomes" id="UP001187192">
    <property type="component" value="Unassembled WGS sequence"/>
</dbReference>
<keyword evidence="3" id="KW-1185">Reference proteome</keyword>